<feature type="repeat" description="ANK" evidence="3">
    <location>
        <begin position="515"/>
        <end position="547"/>
    </location>
</feature>
<dbReference type="Gene3D" id="1.10.20.10">
    <property type="entry name" value="Histone, subunit A"/>
    <property type="match status" value="1"/>
</dbReference>
<dbReference type="PROSITE" id="PS50097">
    <property type="entry name" value="BTB"/>
    <property type="match status" value="1"/>
</dbReference>
<dbReference type="AlphaFoldDB" id="A0A671WAD3"/>
<evidence type="ECO:0000256" key="3">
    <source>
        <dbReference type="PROSITE-ProRule" id="PRU00023"/>
    </source>
</evidence>
<dbReference type="InterPro" id="IPR059008">
    <property type="entry name" value="ABTB2/3_histone"/>
</dbReference>
<dbReference type="SUPFAM" id="SSF47113">
    <property type="entry name" value="Histone-fold"/>
    <property type="match status" value="1"/>
</dbReference>
<dbReference type="PROSITE" id="PS50088">
    <property type="entry name" value="ANK_REPEAT"/>
    <property type="match status" value="2"/>
</dbReference>
<organism evidence="5 6">
    <name type="scientific">Sparus aurata</name>
    <name type="common">Gilthead sea bream</name>
    <dbReference type="NCBI Taxonomy" id="8175"/>
    <lineage>
        <taxon>Eukaryota</taxon>
        <taxon>Metazoa</taxon>
        <taxon>Chordata</taxon>
        <taxon>Craniata</taxon>
        <taxon>Vertebrata</taxon>
        <taxon>Euteleostomi</taxon>
        <taxon>Actinopterygii</taxon>
        <taxon>Neopterygii</taxon>
        <taxon>Teleostei</taxon>
        <taxon>Neoteleostei</taxon>
        <taxon>Acanthomorphata</taxon>
        <taxon>Eupercaria</taxon>
        <taxon>Spariformes</taxon>
        <taxon>Sparidae</taxon>
        <taxon>Sparus</taxon>
    </lineage>
</organism>
<dbReference type="GO" id="GO:0046982">
    <property type="term" value="F:protein heterodimerization activity"/>
    <property type="evidence" value="ECO:0007669"/>
    <property type="project" value="InterPro"/>
</dbReference>
<dbReference type="Gene3D" id="1.25.40.20">
    <property type="entry name" value="Ankyrin repeat-containing domain"/>
    <property type="match status" value="1"/>
</dbReference>
<keyword evidence="6" id="KW-1185">Reference proteome</keyword>
<name>A0A671WAD3_SPAAU</name>
<dbReference type="InterPro" id="IPR000210">
    <property type="entry name" value="BTB/POZ_dom"/>
</dbReference>
<reference evidence="5" key="3">
    <citation type="submission" date="2025-09" db="UniProtKB">
        <authorList>
            <consortium name="Ensembl"/>
        </authorList>
    </citation>
    <scope>IDENTIFICATION</scope>
</reference>
<dbReference type="Pfam" id="PF26281">
    <property type="entry name" value="Histone_ABTB"/>
    <property type="match status" value="1"/>
</dbReference>
<evidence type="ECO:0000313" key="6">
    <source>
        <dbReference type="Proteomes" id="UP000472265"/>
    </source>
</evidence>
<gene>
    <name evidence="5" type="primary">ABTB3</name>
    <name evidence="5" type="synonym">LOC115595866</name>
</gene>
<keyword evidence="2 3" id="KW-0040">ANK repeat</keyword>
<dbReference type="Gene3D" id="3.30.710.10">
    <property type="entry name" value="Potassium Channel Kv1.1, Chain A"/>
    <property type="match status" value="1"/>
</dbReference>
<reference evidence="5" key="2">
    <citation type="submission" date="2025-08" db="UniProtKB">
        <authorList>
            <consortium name="Ensembl"/>
        </authorList>
    </citation>
    <scope>IDENTIFICATION</scope>
</reference>
<dbReference type="Ensembl" id="ENSSAUT00010037452.1">
    <property type="protein sequence ID" value="ENSSAUP00010035554.1"/>
    <property type="gene ID" value="ENSSAUG00010014766.1"/>
</dbReference>
<dbReference type="SUPFAM" id="SSF48403">
    <property type="entry name" value="Ankyrin repeat"/>
    <property type="match status" value="1"/>
</dbReference>
<accession>A0A671WAD3</accession>
<reference evidence="5" key="1">
    <citation type="submission" date="2021-04" db="EMBL/GenBank/DDBJ databases">
        <authorList>
            <consortium name="Wellcome Sanger Institute Data Sharing"/>
        </authorList>
    </citation>
    <scope>NUCLEOTIDE SEQUENCE [LARGE SCALE GENOMIC DNA]</scope>
</reference>
<dbReference type="InterPro" id="IPR011333">
    <property type="entry name" value="SKP1/BTB/POZ_sf"/>
</dbReference>
<dbReference type="CDD" id="cd22913">
    <property type="entry name" value="HFD_ABTB2-like"/>
    <property type="match status" value="1"/>
</dbReference>
<dbReference type="GeneTree" id="ENSGT00940000156419"/>
<dbReference type="InterPro" id="IPR052089">
    <property type="entry name" value="Ankyrin-BTB/POZ_domain"/>
</dbReference>
<protein>
    <submittedName>
        <fullName evidence="5">BTB (POZ) domain containing 11a</fullName>
    </submittedName>
</protein>
<dbReference type="PANTHER" id="PTHR46071:SF4">
    <property type="entry name" value="ANKYRIN REPEAT AND BTB_POZ DOMAIN-CONTAINING PROTEIN 3-A-RELATED"/>
    <property type="match status" value="1"/>
</dbReference>
<proteinExistence type="predicted"/>
<evidence type="ECO:0000256" key="2">
    <source>
        <dbReference type="ARBA" id="ARBA00023043"/>
    </source>
</evidence>
<dbReference type="Pfam" id="PF00023">
    <property type="entry name" value="Ank"/>
    <property type="match status" value="2"/>
</dbReference>
<dbReference type="PROSITE" id="PS50297">
    <property type="entry name" value="ANK_REP_REGION"/>
    <property type="match status" value="2"/>
</dbReference>
<dbReference type="InterPro" id="IPR002110">
    <property type="entry name" value="Ankyrin_rpt"/>
</dbReference>
<dbReference type="InterPro" id="IPR036770">
    <property type="entry name" value="Ankyrin_rpt-contain_sf"/>
</dbReference>
<keyword evidence="1" id="KW-0677">Repeat</keyword>
<dbReference type="Proteomes" id="UP000472265">
    <property type="component" value="Chromosome 14"/>
</dbReference>
<evidence type="ECO:0000313" key="5">
    <source>
        <dbReference type="Ensembl" id="ENSSAUP00010035554.1"/>
    </source>
</evidence>
<dbReference type="SMART" id="SM00248">
    <property type="entry name" value="ANK"/>
    <property type="match status" value="3"/>
</dbReference>
<feature type="repeat" description="ANK" evidence="3">
    <location>
        <begin position="561"/>
        <end position="593"/>
    </location>
</feature>
<dbReference type="SUPFAM" id="SSF54695">
    <property type="entry name" value="POZ domain"/>
    <property type="match status" value="1"/>
</dbReference>
<sequence>MAGKGKTVVRTLEDLTLDSGYGGAADSVRSSSVSLCCSDTHQSVSHGGNCWHLTESMHSRQNSLDTVNTVLAEDTEILECSGQCAKLPELEDVPWSLGEVECALRKDEELMVGNPPPEVLARLSALISRALVRVAREAQRLSLRYAKCTKHEIQSAIKVVLSWTISVNCITAALSALSLYNMSTGDKFSRGKSERCGLVFSVGKFFRWMVDSRVALRIHEHAAIYLTACMESLFREVFSRVLRSALVERDNGIPKFTLESLEQAINNDSEVWGLLQHYQHLICGKNSSGVLSLPESLNLHRDQQRSGRGGECQGYTQAELRTLEQSLLATRVGSIAELSDLVSRAMHHLQPLHIKNPSNGTPVHQKATNTTVHWEPEALYTLCYFMHCPQMEWENPNVEPSKVTLQTERPFLVLPPLMEWIRVAVAHTEHRRSFSVDSDDVRQAARLLLPGVDCEPRQIKAEDCFCATRKLDAASTEAKFLQDLGFRMLNCGRTDLVKQAVNLLGPDGINSMSEQGMTPLMYACVRGDEAMVQMLLDAGADINSEVPSTVNKHPSVYPETRQGTPLTFAVLHGHVPVVQLLLDNRANVEGALQDGAENYTETPLQLAAAAGVPWTLHTWLESLRTCFIQHRRPLIQGLLKDFSCIQEDEYTEELITHGLPLMFQILRASKNEVISQQLSVIFTQCYGPFPIPKLTEIKKKQTSRLDPHFLNNKDMSDVTFLVEGKPFYAHKVLLFTASPRFKSLLQNRPAAENTCIEISHVKYNIFHLVMQYLYCGGTDTLHIRNTEVMELLSAAKFFQLEALQRHCEIICSKNITTETCVDLYKHAKFLGASELTAFIEGYFLKNMVLLIELDGFKQLLYEPPPPESPASSPGIYSDILVDLEKTLAIRVRSIHLSTSKGSVV</sequence>
<evidence type="ECO:0000259" key="4">
    <source>
        <dbReference type="PROSITE" id="PS50097"/>
    </source>
</evidence>
<dbReference type="PANTHER" id="PTHR46071">
    <property type="entry name" value="ANKYRIN REPEAT AND BTB/POZ DOMAIN-CONTAINING"/>
    <property type="match status" value="1"/>
</dbReference>
<dbReference type="InterPro" id="IPR009072">
    <property type="entry name" value="Histone-fold"/>
</dbReference>
<dbReference type="SMART" id="SM00225">
    <property type="entry name" value="BTB"/>
    <property type="match status" value="1"/>
</dbReference>
<evidence type="ECO:0000256" key="1">
    <source>
        <dbReference type="ARBA" id="ARBA00022737"/>
    </source>
</evidence>
<feature type="domain" description="BTB" evidence="4">
    <location>
        <begin position="716"/>
        <end position="782"/>
    </location>
</feature>
<dbReference type="Pfam" id="PF00651">
    <property type="entry name" value="BTB"/>
    <property type="match status" value="1"/>
</dbReference>
<dbReference type="FunFam" id="3.30.710.10:FF:000030">
    <property type="entry name" value="Ankyrin repeat and BTB/POZ domain-containing protein BTBD11"/>
    <property type="match status" value="1"/>
</dbReference>